<keyword evidence="6" id="KW-0145">Chemotaxis</keyword>
<sequence length="148" mass="17796">MKAYQHSLGKVLNHKNEEYEKLQMALSAANDQVQQVRSERESRQQCYESHLEKSDQKGVMQLETIRMAAAHSDYLRERIRQQVKLEERAKAELEKTKQRWLEARREVQVLENHKDREEKVFNKAQDRLAQQLLDEMAVNQFFRRRQSL</sequence>
<feature type="coiled-coil region" evidence="11">
    <location>
        <begin position="12"/>
        <end position="39"/>
    </location>
</feature>
<dbReference type="Gene3D" id="1.10.287.1700">
    <property type="match status" value="1"/>
</dbReference>
<evidence type="ECO:0000313" key="13">
    <source>
        <dbReference type="Proteomes" id="UP000199208"/>
    </source>
</evidence>
<dbReference type="EMBL" id="FMWL01000003">
    <property type="protein sequence ID" value="SCZ77796.1"/>
    <property type="molecule type" value="Genomic_DNA"/>
</dbReference>
<reference evidence="12 13" key="1">
    <citation type="submission" date="2016-10" db="EMBL/GenBank/DDBJ databases">
        <authorList>
            <person name="de Groot N.N."/>
        </authorList>
    </citation>
    <scope>NUCLEOTIDE SEQUENCE [LARGE SCALE GENOMIC DNA]</scope>
    <source>
        <strain evidence="12 13">DSM 2784</strain>
    </source>
</reference>
<keyword evidence="11" id="KW-0175">Coiled coil</keyword>
<dbReference type="InterPro" id="IPR012823">
    <property type="entry name" value="Flagell_FliJ"/>
</dbReference>
<dbReference type="STRING" id="1120920.SAMN03080599_00951"/>
<dbReference type="InterPro" id="IPR053716">
    <property type="entry name" value="Flag_assembly_chemotaxis_eff"/>
</dbReference>
<evidence type="ECO:0000256" key="6">
    <source>
        <dbReference type="ARBA" id="ARBA00022500"/>
    </source>
</evidence>
<evidence type="ECO:0000256" key="11">
    <source>
        <dbReference type="SAM" id="Coils"/>
    </source>
</evidence>
<keyword evidence="12" id="KW-0282">Flagellum</keyword>
<keyword evidence="5" id="KW-1003">Cell membrane</keyword>
<evidence type="ECO:0000313" key="12">
    <source>
        <dbReference type="EMBL" id="SCZ77796.1"/>
    </source>
</evidence>
<dbReference type="Proteomes" id="UP000199208">
    <property type="component" value="Unassembled WGS sequence"/>
</dbReference>
<comment type="subcellular location">
    <subcellularLocation>
        <location evidence="1">Cell membrane</location>
        <topology evidence="1">Peripheral membrane protein</topology>
        <orientation evidence="1">Cytoplasmic side</orientation>
    </subcellularLocation>
</comment>
<evidence type="ECO:0000256" key="7">
    <source>
        <dbReference type="ARBA" id="ARBA00022795"/>
    </source>
</evidence>
<dbReference type="GO" id="GO:0006935">
    <property type="term" value="P:chemotaxis"/>
    <property type="evidence" value="ECO:0007669"/>
    <property type="project" value="UniProtKB-KW"/>
</dbReference>
<accession>A0A1G5RUV0</accession>
<feature type="coiled-coil region" evidence="11">
    <location>
        <begin position="76"/>
        <end position="127"/>
    </location>
</feature>
<evidence type="ECO:0000256" key="10">
    <source>
        <dbReference type="ARBA" id="ARBA00023225"/>
    </source>
</evidence>
<evidence type="ECO:0000256" key="4">
    <source>
        <dbReference type="ARBA" id="ARBA00022448"/>
    </source>
</evidence>
<gene>
    <name evidence="12" type="ORF">SAMN03080599_00951</name>
</gene>
<dbReference type="GO" id="GO:0015031">
    <property type="term" value="P:protein transport"/>
    <property type="evidence" value="ECO:0007669"/>
    <property type="project" value="UniProtKB-KW"/>
</dbReference>
<dbReference type="GO" id="GO:0009288">
    <property type="term" value="C:bacterial-type flagellum"/>
    <property type="evidence" value="ECO:0007669"/>
    <property type="project" value="InterPro"/>
</dbReference>
<evidence type="ECO:0000256" key="9">
    <source>
        <dbReference type="ARBA" id="ARBA00023136"/>
    </source>
</evidence>
<organism evidence="12 13">
    <name type="scientific">Acidaminobacter hydrogenoformans DSM 2784</name>
    <dbReference type="NCBI Taxonomy" id="1120920"/>
    <lineage>
        <taxon>Bacteria</taxon>
        <taxon>Bacillati</taxon>
        <taxon>Bacillota</taxon>
        <taxon>Clostridia</taxon>
        <taxon>Peptostreptococcales</taxon>
        <taxon>Acidaminobacteraceae</taxon>
        <taxon>Acidaminobacter</taxon>
    </lineage>
</organism>
<protein>
    <recommendedName>
        <fullName evidence="3">Flagellar FliJ protein</fullName>
    </recommendedName>
</protein>
<keyword evidence="4" id="KW-0813">Transport</keyword>
<dbReference type="Pfam" id="PF02050">
    <property type="entry name" value="FliJ"/>
    <property type="match status" value="1"/>
</dbReference>
<name>A0A1G5RUV0_9FIRM</name>
<dbReference type="GO" id="GO:0071973">
    <property type="term" value="P:bacterial-type flagellum-dependent cell motility"/>
    <property type="evidence" value="ECO:0007669"/>
    <property type="project" value="InterPro"/>
</dbReference>
<comment type="similarity">
    <text evidence="2">Belongs to the FliJ family.</text>
</comment>
<evidence type="ECO:0000256" key="1">
    <source>
        <dbReference type="ARBA" id="ARBA00004413"/>
    </source>
</evidence>
<dbReference type="GO" id="GO:0005886">
    <property type="term" value="C:plasma membrane"/>
    <property type="evidence" value="ECO:0007669"/>
    <property type="project" value="UniProtKB-SubCell"/>
</dbReference>
<dbReference type="GO" id="GO:0044781">
    <property type="term" value="P:bacterial-type flagellum organization"/>
    <property type="evidence" value="ECO:0007669"/>
    <property type="project" value="UniProtKB-KW"/>
</dbReference>
<proteinExistence type="inferred from homology"/>
<keyword evidence="8" id="KW-0653">Protein transport</keyword>
<dbReference type="RefSeq" id="WP_092589740.1">
    <property type="nucleotide sequence ID" value="NZ_FMWL01000003.1"/>
</dbReference>
<evidence type="ECO:0000256" key="2">
    <source>
        <dbReference type="ARBA" id="ARBA00010004"/>
    </source>
</evidence>
<keyword evidence="7" id="KW-1005">Bacterial flagellum biogenesis</keyword>
<keyword evidence="13" id="KW-1185">Reference proteome</keyword>
<keyword evidence="10" id="KW-1006">Bacterial flagellum protein export</keyword>
<dbReference type="AlphaFoldDB" id="A0A1G5RUV0"/>
<evidence type="ECO:0000256" key="8">
    <source>
        <dbReference type="ARBA" id="ARBA00022927"/>
    </source>
</evidence>
<keyword evidence="12" id="KW-0969">Cilium</keyword>
<keyword evidence="9" id="KW-0472">Membrane</keyword>
<evidence type="ECO:0000256" key="3">
    <source>
        <dbReference type="ARBA" id="ARBA00020392"/>
    </source>
</evidence>
<evidence type="ECO:0000256" key="5">
    <source>
        <dbReference type="ARBA" id="ARBA00022475"/>
    </source>
</evidence>
<keyword evidence="12" id="KW-0966">Cell projection</keyword>